<dbReference type="Pfam" id="PF01473">
    <property type="entry name" value="Choline_bind_1"/>
    <property type="match status" value="1"/>
</dbReference>
<sequence length="628" mass="70286">MRRKNMLALGLSFVLGVGASSTLAYALPLEQEESHQTSASEVGNTEETASNTATVAEEDAEKDTAEDSSAVEEMEASDKEKEEAEEESSFSTEALGGTDRAAEEILTPLSRSRRALADPPRYASYEEEKADRKNRIMSVTVEFNTADVAARDHMKVIRNKDINILGYSVQEDGVPKDFSLLHIQPNRIVEKKVNEEWEVYNLGYYTPGVYRYKYIFEIQKGSELYFMLRDDDEDSYNKTAVYFTTTKYYYHIANNSRQIDKILPLELDSAKGRKYLLVSKEFTVEAQKTISKVYLKSSFDIHNVHVGDLMKRATLSTEKIVLTDGTEITPDKNPLFFTNPYNSYPNNLDQWSLALARVHTEDGYIGHVPNIKETKAFTPGRYQISYLLQQNYKIDKYRLLVKGTDDNYGKNGTEFYVNNELYITEIPAEPEADLTPVPLITSPFFDAQKIENPSNNSSGNSGSSGGSGGSSSGSGGSGGSSSGGSGSFKVSSSLTGQVLGVDRSLSGGQWIQDEKGWWYKRPDGSYPKNSWGYEAYNGKSYWYYFLDSGYMATGWVEVNGSKYYLFPNSDGWKGRMLTGWQWIDGNCYYLAPQGQNEGALYRNTTTPDGFTVDSEGRWVVNGAVQHKK</sequence>
<evidence type="ECO:0000256" key="3">
    <source>
        <dbReference type="SAM" id="SignalP"/>
    </source>
</evidence>
<dbReference type="Gene3D" id="2.10.270.10">
    <property type="entry name" value="Cholin Binding"/>
    <property type="match status" value="1"/>
</dbReference>
<dbReference type="EMBL" id="JABZRB010000161">
    <property type="protein sequence ID" value="MBF1305412.1"/>
    <property type="molecule type" value="Genomic_DNA"/>
</dbReference>
<evidence type="ECO:0000313" key="4">
    <source>
        <dbReference type="EMBL" id="MBF1305412.1"/>
    </source>
</evidence>
<feature type="compositionally biased region" description="Acidic residues" evidence="2">
    <location>
        <begin position="56"/>
        <end position="75"/>
    </location>
</feature>
<proteinExistence type="predicted"/>
<keyword evidence="3" id="KW-0732">Signal</keyword>
<evidence type="ECO:0000313" key="5">
    <source>
        <dbReference type="Proteomes" id="UP000780721"/>
    </source>
</evidence>
<feature type="signal peptide" evidence="3">
    <location>
        <begin position="1"/>
        <end position="26"/>
    </location>
</feature>
<dbReference type="SUPFAM" id="SSF69360">
    <property type="entry name" value="Cell wall binding repeat"/>
    <property type="match status" value="1"/>
</dbReference>
<feature type="chain" id="PRO_5037825739" description="Cell wall binding repeat-containing protein" evidence="3">
    <location>
        <begin position="27"/>
        <end position="628"/>
    </location>
</feature>
<feature type="compositionally biased region" description="Gly residues" evidence="2">
    <location>
        <begin position="462"/>
        <end position="486"/>
    </location>
</feature>
<dbReference type="Pfam" id="PF19127">
    <property type="entry name" value="Choline_bind_3"/>
    <property type="match status" value="1"/>
</dbReference>
<reference evidence="4" key="1">
    <citation type="submission" date="2020-04" db="EMBL/GenBank/DDBJ databases">
        <title>Deep metagenomics examines the oral microbiome during advanced dental caries in children, revealing novel taxa and co-occurrences with host molecules.</title>
        <authorList>
            <person name="Baker J.L."/>
            <person name="Morton J.T."/>
            <person name="Dinis M."/>
            <person name="Alvarez R."/>
            <person name="Tran N.C."/>
            <person name="Knight R."/>
            <person name="Edlund A."/>
        </authorList>
    </citation>
    <scope>NUCLEOTIDE SEQUENCE</scope>
    <source>
        <strain evidence="4">JCVI_48_bin.5</strain>
    </source>
</reference>
<gene>
    <name evidence="4" type="ORF">HXM91_06115</name>
</gene>
<protein>
    <recommendedName>
        <fullName evidence="6">Cell wall binding repeat-containing protein</fullName>
    </recommendedName>
</protein>
<dbReference type="AlphaFoldDB" id="A0A930DY32"/>
<feature type="region of interest" description="Disordered" evidence="2">
    <location>
        <begin position="448"/>
        <end position="488"/>
    </location>
</feature>
<evidence type="ECO:0008006" key="6">
    <source>
        <dbReference type="Google" id="ProtNLM"/>
    </source>
</evidence>
<evidence type="ECO:0000256" key="1">
    <source>
        <dbReference type="ARBA" id="ARBA00022737"/>
    </source>
</evidence>
<keyword evidence="1" id="KW-0677">Repeat</keyword>
<feature type="compositionally biased region" description="Polar residues" evidence="2">
    <location>
        <begin position="36"/>
        <end position="51"/>
    </location>
</feature>
<dbReference type="InterPro" id="IPR018337">
    <property type="entry name" value="Cell_wall/Cho-bd_repeat"/>
</dbReference>
<comment type="caution">
    <text evidence="4">The sequence shown here is derived from an EMBL/GenBank/DDBJ whole genome shotgun (WGS) entry which is preliminary data.</text>
</comment>
<dbReference type="Proteomes" id="UP000780721">
    <property type="component" value="Unassembled WGS sequence"/>
</dbReference>
<organism evidence="4 5">
    <name type="scientific">Oribacterium sinus</name>
    <dbReference type="NCBI Taxonomy" id="237576"/>
    <lineage>
        <taxon>Bacteria</taxon>
        <taxon>Bacillati</taxon>
        <taxon>Bacillota</taxon>
        <taxon>Clostridia</taxon>
        <taxon>Lachnospirales</taxon>
        <taxon>Lachnospiraceae</taxon>
        <taxon>Oribacterium</taxon>
    </lineage>
</organism>
<evidence type="ECO:0000256" key="2">
    <source>
        <dbReference type="SAM" id="MobiDB-lite"/>
    </source>
</evidence>
<name>A0A930DY32_9FIRM</name>
<feature type="region of interest" description="Disordered" evidence="2">
    <location>
        <begin position="31"/>
        <end position="129"/>
    </location>
</feature>
<accession>A0A930DY32</accession>